<evidence type="ECO:0000256" key="1">
    <source>
        <dbReference type="SAM" id="MobiDB-lite"/>
    </source>
</evidence>
<dbReference type="VEuPathDB" id="FungiDB:PITG_04043"/>
<proteinExistence type="predicted"/>
<sequence>MPQEKRMHFQGGKDTESTARLKESPHRDKANGEEGYPKVVKLLLENGAEVDKLGTDGATALLLACQDGSTKTVRALLKFSSMAHQ</sequence>
<evidence type="ECO:0000313" key="3">
    <source>
        <dbReference type="Proteomes" id="UP000006643"/>
    </source>
</evidence>
<protein>
    <submittedName>
        <fullName evidence="2">Uncharacterized protein</fullName>
    </submittedName>
</protein>
<dbReference type="SUPFAM" id="SSF48403">
    <property type="entry name" value="Ankyrin repeat"/>
    <property type="match status" value="1"/>
</dbReference>
<dbReference type="InterPro" id="IPR002110">
    <property type="entry name" value="Ankyrin_rpt"/>
</dbReference>
<dbReference type="Pfam" id="PF12796">
    <property type="entry name" value="Ank_2"/>
    <property type="match status" value="1"/>
</dbReference>
<accession>D0N0E8</accession>
<gene>
    <name evidence="2" type="ORF">PITG_04043</name>
</gene>
<organism evidence="2 3">
    <name type="scientific">Phytophthora infestans (strain T30-4)</name>
    <name type="common">Potato late blight agent</name>
    <dbReference type="NCBI Taxonomy" id="403677"/>
    <lineage>
        <taxon>Eukaryota</taxon>
        <taxon>Sar</taxon>
        <taxon>Stramenopiles</taxon>
        <taxon>Oomycota</taxon>
        <taxon>Peronosporomycetes</taxon>
        <taxon>Peronosporales</taxon>
        <taxon>Peronosporaceae</taxon>
        <taxon>Phytophthora</taxon>
    </lineage>
</organism>
<evidence type="ECO:0000313" key="2">
    <source>
        <dbReference type="EMBL" id="EEY67111.1"/>
    </source>
</evidence>
<dbReference type="Gene3D" id="1.25.40.20">
    <property type="entry name" value="Ankyrin repeat-containing domain"/>
    <property type="match status" value="1"/>
</dbReference>
<dbReference type="AlphaFoldDB" id="D0N0E8"/>
<keyword evidence="3" id="KW-1185">Reference proteome</keyword>
<dbReference type="InterPro" id="IPR036770">
    <property type="entry name" value="Ankyrin_rpt-contain_sf"/>
</dbReference>
<dbReference type="HOGENOM" id="CLU_2517465_0_0_1"/>
<dbReference type="Proteomes" id="UP000006643">
    <property type="component" value="Unassembled WGS sequence"/>
</dbReference>
<dbReference type="KEGG" id="pif:PITG_04043"/>
<name>D0N0E8_PHYIT</name>
<dbReference type="OrthoDB" id="4772757at2759"/>
<reference evidence="3" key="1">
    <citation type="journal article" date="2009" name="Nature">
        <title>Genome sequence and analysis of the Irish potato famine pathogen Phytophthora infestans.</title>
        <authorList>
            <consortium name="The Broad Institute Genome Sequencing Platform"/>
            <person name="Haas B.J."/>
            <person name="Kamoun S."/>
            <person name="Zody M.C."/>
            <person name="Jiang R.H."/>
            <person name="Handsaker R.E."/>
            <person name="Cano L.M."/>
            <person name="Grabherr M."/>
            <person name="Kodira C.D."/>
            <person name="Raffaele S."/>
            <person name="Torto-Alalibo T."/>
            <person name="Bozkurt T.O."/>
            <person name="Ah-Fong A.M."/>
            <person name="Alvarado L."/>
            <person name="Anderson V.L."/>
            <person name="Armstrong M.R."/>
            <person name="Avrova A."/>
            <person name="Baxter L."/>
            <person name="Beynon J."/>
            <person name="Boevink P.C."/>
            <person name="Bollmann S.R."/>
            <person name="Bos J.I."/>
            <person name="Bulone V."/>
            <person name="Cai G."/>
            <person name="Cakir C."/>
            <person name="Carrington J.C."/>
            <person name="Chawner M."/>
            <person name="Conti L."/>
            <person name="Costanzo S."/>
            <person name="Ewan R."/>
            <person name="Fahlgren N."/>
            <person name="Fischbach M.A."/>
            <person name="Fugelstad J."/>
            <person name="Gilroy E.M."/>
            <person name="Gnerre S."/>
            <person name="Green P.J."/>
            <person name="Grenville-Briggs L.J."/>
            <person name="Griffith J."/>
            <person name="Grunwald N.J."/>
            <person name="Horn K."/>
            <person name="Horner N.R."/>
            <person name="Hu C.H."/>
            <person name="Huitema E."/>
            <person name="Jeong D.H."/>
            <person name="Jones A.M."/>
            <person name="Jones J.D."/>
            <person name="Jones R.W."/>
            <person name="Karlsson E.K."/>
            <person name="Kunjeti S.G."/>
            <person name="Lamour K."/>
            <person name="Liu Z."/>
            <person name="Ma L."/>
            <person name="Maclean D."/>
            <person name="Chibucos M.C."/>
            <person name="McDonald H."/>
            <person name="McWalters J."/>
            <person name="Meijer H.J."/>
            <person name="Morgan W."/>
            <person name="Morris P.F."/>
            <person name="Munro C.A."/>
            <person name="O'Neill K."/>
            <person name="Ospina-Giraldo M."/>
            <person name="Pinzon A."/>
            <person name="Pritchard L."/>
            <person name="Ramsahoye B."/>
            <person name="Ren Q."/>
            <person name="Restrepo S."/>
            <person name="Roy S."/>
            <person name="Sadanandom A."/>
            <person name="Savidor A."/>
            <person name="Schornack S."/>
            <person name="Schwartz D.C."/>
            <person name="Schumann U.D."/>
            <person name="Schwessinger B."/>
            <person name="Seyer L."/>
            <person name="Sharpe T."/>
            <person name="Silvar C."/>
            <person name="Song J."/>
            <person name="Studholme D.J."/>
            <person name="Sykes S."/>
            <person name="Thines M."/>
            <person name="van de Vondervoort P.J."/>
            <person name="Phuntumart V."/>
            <person name="Wawra S."/>
            <person name="Weide R."/>
            <person name="Win J."/>
            <person name="Young C."/>
            <person name="Zhou S."/>
            <person name="Fry W."/>
            <person name="Meyers B.C."/>
            <person name="van West P."/>
            <person name="Ristaino J."/>
            <person name="Govers F."/>
            <person name="Birch P.R."/>
            <person name="Whisson S.C."/>
            <person name="Judelson H.S."/>
            <person name="Nusbaum C."/>
        </authorList>
    </citation>
    <scope>NUCLEOTIDE SEQUENCE [LARGE SCALE GENOMIC DNA]</scope>
    <source>
        <strain evidence="3">T30-4</strain>
    </source>
</reference>
<dbReference type="RefSeq" id="XP_002905759.1">
    <property type="nucleotide sequence ID" value="XM_002905713.1"/>
</dbReference>
<feature type="region of interest" description="Disordered" evidence="1">
    <location>
        <begin position="1"/>
        <end position="34"/>
    </location>
</feature>
<dbReference type="EMBL" id="DS028122">
    <property type="protein sequence ID" value="EEY67111.1"/>
    <property type="molecule type" value="Genomic_DNA"/>
</dbReference>
<dbReference type="GeneID" id="9479384"/>
<dbReference type="InParanoid" id="D0N0E8"/>